<dbReference type="InterPro" id="IPR019861">
    <property type="entry name" value="PorP/SprF_Bacteroidetes"/>
</dbReference>
<dbReference type="Pfam" id="PF11751">
    <property type="entry name" value="PorP_SprF"/>
    <property type="match status" value="1"/>
</dbReference>
<evidence type="ECO:0000256" key="1">
    <source>
        <dbReference type="SAM" id="SignalP"/>
    </source>
</evidence>
<name>A0ABQ3BH63_9FLAO</name>
<feature type="signal peptide" evidence="1">
    <location>
        <begin position="1"/>
        <end position="21"/>
    </location>
</feature>
<keyword evidence="1" id="KW-0732">Signal</keyword>
<feature type="chain" id="PRO_5045315192" evidence="1">
    <location>
        <begin position="22"/>
        <end position="339"/>
    </location>
</feature>
<accession>A0ABQ3BH63</accession>
<dbReference type="NCBIfam" id="TIGR03519">
    <property type="entry name" value="T9SS_PorP_fam"/>
    <property type="match status" value="1"/>
</dbReference>
<dbReference type="EMBL" id="BMWY01000001">
    <property type="protein sequence ID" value="GGZ45099.1"/>
    <property type="molecule type" value="Genomic_DNA"/>
</dbReference>
<proteinExistence type="predicted"/>
<evidence type="ECO:0000313" key="2">
    <source>
        <dbReference type="EMBL" id="GGZ45099.1"/>
    </source>
</evidence>
<organism evidence="2 3">
    <name type="scientific">Mesonia mobilis</name>
    <dbReference type="NCBI Taxonomy" id="369791"/>
    <lineage>
        <taxon>Bacteria</taxon>
        <taxon>Pseudomonadati</taxon>
        <taxon>Bacteroidota</taxon>
        <taxon>Flavobacteriia</taxon>
        <taxon>Flavobacteriales</taxon>
        <taxon>Flavobacteriaceae</taxon>
        <taxon>Mesonia</taxon>
    </lineage>
</organism>
<dbReference type="Proteomes" id="UP000615593">
    <property type="component" value="Unassembled WGS sequence"/>
</dbReference>
<evidence type="ECO:0000313" key="3">
    <source>
        <dbReference type="Proteomes" id="UP000615593"/>
    </source>
</evidence>
<comment type="caution">
    <text evidence="2">The sequence shown here is derived from an EMBL/GenBank/DDBJ whole genome shotgun (WGS) entry which is preliminary data.</text>
</comment>
<dbReference type="GeneID" id="94367933"/>
<dbReference type="RefSeq" id="WP_027885908.1">
    <property type="nucleotide sequence ID" value="NZ_BMWY01000001.1"/>
</dbReference>
<sequence>MKKLNPLLILVCLFLTAGLRAQERGIPVYSDYLTDNLYLVHPSMAGAATQTKLRLTGRRQWFDVDDAPALETASLNGKVGENVGLGAILYNDSNGRFSQQGVYATMAYHLLLSRNRIDLNQLSFGLSVGVLQERLDESDLIGGTNPNDPNISGAQQRDAFFNVDFGMSYYLFEFYTHFTVKNLIPQQRDIFSQEFETDNQRQYLLSAGYIIDPYSTEWSFEPSVLFQLKEETSEAAIDVNFKAYRDFDFGRLWGGLSYRRSFDGAEYTTDGASSVDNQKLQYVSPFVGINYGNFMFAYTYTYQANSIVLSNSGFHQITLGYNFGENKEPYECNCPAINY</sequence>
<keyword evidence="3" id="KW-1185">Reference proteome</keyword>
<gene>
    <name evidence="2" type="ORF">GCM10008088_02900</name>
</gene>
<protein>
    <submittedName>
        <fullName evidence="2">Membrane protein</fullName>
    </submittedName>
</protein>
<reference evidence="3" key="1">
    <citation type="journal article" date="2019" name="Int. J. Syst. Evol. Microbiol.">
        <title>The Global Catalogue of Microorganisms (GCM) 10K type strain sequencing project: providing services to taxonomists for standard genome sequencing and annotation.</title>
        <authorList>
            <consortium name="The Broad Institute Genomics Platform"/>
            <consortium name="The Broad Institute Genome Sequencing Center for Infectious Disease"/>
            <person name="Wu L."/>
            <person name="Ma J."/>
        </authorList>
    </citation>
    <scope>NUCLEOTIDE SEQUENCE [LARGE SCALE GENOMIC DNA]</scope>
    <source>
        <strain evidence="3">KCTC 12708</strain>
    </source>
</reference>